<reference evidence="3" key="1">
    <citation type="journal article" date="2021" name="Nat. Commun.">
        <title>Genetic determinants of endophytism in the Arabidopsis root mycobiome.</title>
        <authorList>
            <person name="Mesny F."/>
            <person name="Miyauchi S."/>
            <person name="Thiergart T."/>
            <person name="Pickel B."/>
            <person name="Atanasova L."/>
            <person name="Karlsson M."/>
            <person name="Huettel B."/>
            <person name="Barry K.W."/>
            <person name="Haridas S."/>
            <person name="Chen C."/>
            <person name="Bauer D."/>
            <person name="Andreopoulos W."/>
            <person name="Pangilinan J."/>
            <person name="LaButti K."/>
            <person name="Riley R."/>
            <person name="Lipzen A."/>
            <person name="Clum A."/>
            <person name="Drula E."/>
            <person name="Henrissat B."/>
            <person name="Kohler A."/>
            <person name="Grigoriev I.V."/>
            <person name="Martin F.M."/>
            <person name="Hacquard S."/>
        </authorList>
    </citation>
    <scope>NUCLEOTIDE SEQUENCE</scope>
    <source>
        <strain evidence="3">MPI-SDFR-AT-0073</strain>
    </source>
</reference>
<dbReference type="OrthoDB" id="2414723at2759"/>
<dbReference type="SUPFAM" id="SSF54695">
    <property type="entry name" value="POZ domain"/>
    <property type="match status" value="1"/>
</dbReference>
<feature type="region of interest" description="Disordered" evidence="1">
    <location>
        <begin position="1"/>
        <end position="20"/>
    </location>
</feature>
<dbReference type="GO" id="GO:0051260">
    <property type="term" value="P:protein homooligomerization"/>
    <property type="evidence" value="ECO:0007669"/>
    <property type="project" value="InterPro"/>
</dbReference>
<keyword evidence="4" id="KW-1185">Reference proteome</keyword>
<proteinExistence type="predicted"/>
<dbReference type="AlphaFoldDB" id="A0A9P8ZZG3"/>
<evidence type="ECO:0000259" key="2">
    <source>
        <dbReference type="PROSITE" id="PS50097"/>
    </source>
</evidence>
<dbReference type="InterPro" id="IPR000210">
    <property type="entry name" value="BTB/POZ_dom"/>
</dbReference>
<dbReference type="InterPro" id="IPR045068">
    <property type="entry name" value="BACURD1-3"/>
</dbReference>
<dbReference type="Gene3D" id="3.30.710.10">
    <property type="entry name" value="Potassium Channel Kv1.1, Chain A"/>
    <property type="match status" value="1"/>
</dbReference>
<protein>
    <submittedName>
        <fullName evidence="3">BTB/POZ protein</fullName>
    </submittedName>
</protein>
<accession>A0A9P8ZZG3</accession>
<evidence type="ECO:0000256" key="1">
    <source>
        <dbReference type="SAM" id="MobiDB-lite"/>
    </source>
</evidence>
<organism evidence="3 4">
    <name type="scientific">Truncatella angustata</name>
    <dbReference type="NCBI Taxonomy" id="152316"/>
    <lineage>
        <taxon>Eukaryota</taxon>
        <taxon>Fungi</taxon>
        <taxon>Dikarya</taxon>
        <taxon>Ascomycota</taxon>
        <taxon>Pezizomycotina</taxon>
        <taxon>Sordariomycetes</taxon>
        <taxon>Xylariomycetidae</taxon>
        <taxon>Amphisphaeriales</taxon>
        <taxon>Sporocadaceae</taxon>
        <taxon>Truncatella</taxon>
    </lineage>
</organism>
<dbReference type="PANTHER" id="PTHR11145">
    <property type="entry name" value="BTB/POZ DOMAIN-CONTAINING ADAPTER FOR CUL3-MEDIATED RHOA DEGRADATION PROTEIN FAMILY MEMBER"/>
    <property type="match status" value="1"/>
</dbReference>
<dbReference type="InterPro" id="IPR011333">
    <property type="entry name" value="SKP1/BTB/POZ_sf"/>
</dbReference>
<dbReference type="PROSITE" id="PS50097">
    <property type="entry name" value="BTB"/>
    <property type="match status" value="1"/>
</dbReference>
<dbReference type="CDD" id="cd18316">
    <property type="entry name" value="BTB_POZ_KCTD-like"/>
    <property type="match status" value="1"/>
</dbReference>
<comment type="caution">
    <text evidence="3">The sequence shown here is derived from an EMBL/GenBank/DDBJ whole genome shotgun (WGS) entry which is preliminary data.</text>
</comment>
<dbReference type="EMBL" id="JAGPXC010000003">
    <property type="protein sequence ID" value="KAH6654984.1"/>
    <property type="molecule type" value="Genomic_DNA"/>
</dbReference>
<dbReference type="Proteomes" id="UP000758603">
    <property type="component" value="Unassembled WGS sequence"/>
</dbReference>
<name>A0A9P8ZZG3_9PEZI</name>
<dbReference type="RefSeq" id="XP_045959249.1">
    <property type="nucleotide sequence ID" value="XM_046105850.1"/>
</dbReference>
<dbReference type="PANTHER" id="PTHR11145:SF8">
    <property type="entry name" value="RE57120P"/>
    <property type="match status" value="1"/>
</dbReference>
<dbReference type="Pfam" id="PF02214">
    <property type="entry name" value="BTB_2"/>
    <property type="match status" value="1"/>
</dbReference>
<evidence type="ECO:0000313" key="4">
    <source>
        <dbReference type="Proteomes" id="UP000758603"/>
    </source>
</evidence>
<evidence type="ECO:0000313" key="3">
    <source>
        <dbReference type="EMBL" id="KAH6654984.1"/>
    </source>
</evidence>
<dbReference type="GeneID" id="70134741"/>
<feature type="domain" description="BTB" evidence="2">
    <location>
        <begin position="21"/>
        <end position="89"/>
    </location>
</feature>
<dbReference type="SMART" id="SM00225">
    <property type="entry name" value="BTB"/>
    <property type="match status" value="1"/>
</dbReference>
<sequence>MPPPIDLNTMPQTRDERPHSDRITLNVGGRRFDTTRETLMGGSTYFAVRLSEQWPSETDEDGSYFVDASDDLFEHILSYLRTGTFPILFDMDTLRFDLVKYSALLGEARFFEIGELAKWIQDQKFKSVVTVTYQAQFFDEVRQRNVASGSFTEKMSGAAKIETHLEKSAELVYRCPRDPMHHGQNDCTERCLENAGRSNGWMEKPISKALVVSTRVNFNFEVANKR</sequence>
<gene>
    <name evidence="3" type="ORF">BKA67DRAFT_644546</name>
</gene>
<dbReference type="InterPro" id="IPR003131">
    <property type="entry name" value="T1-type_BTB"/>
</dbReference>